<gene>
    <name evidence="1" type="ordered locus">Mnod_2410</name>
</gene>
<dbReference type="AlphaFoldDB" id="B8IBG6"/>
<reference evidence="1 2" key="1">
    <citation type="submission" date="2009-01" db="EMBL/GenBank/DDBJ databases">
        <title>Complete sequence of chromosome of Methylobacterium nodulans ORS 2060.</title>
        <authorList>
            <consortium name="US DOE Joint Genome Institute"/>
            <person name="Lucas S."/>
            <person name="Copeland A."/>
            <person name="Lapidus A."/>
            <person name="Glavina del Rio T."/>
            <person name="Dalin E."/>
            <person name="Tice H."/>
            <person name="Bruce D."/>
            <person name="Goodwin L."/>
            <person name="Pitluck S."/>
            <person name="Sims D."/>
            <person name="Brettin T."/>
            <person name="Detter J.C."/>
            <person name="Han C."/>
            <person name="Larimer F."/>
            <person name="Land M."/>
            <person name="Hauser L."/>
            <person name="Kyrpides N."/>
            <person name="Ivanova N."/>
            <person name="Marx C.J."/>
            <person name="Richardson P."/>
        </authorList>
    </citation>
    <scope>NUCLEOTIDE SEQUENCE [LARGE SCALE GENOMIC DNA]</scope>
    <source>
        <strain evidence="2">LMG 21967 / CNCM I-2342 / ORS 2060</strain>
    </source>
</reference>
<name>B8IBG6_METNO</name>
<dbReference type="Proteomes" id="UP000008207">
    <property type="component" value="Chromosome"/>
</dbReference>
<keyword evidence="2" id="KW-1185">Reference proteome</keyword>
<proteinExistence type="predicted"/>
<dbReference type="KEGG" id="mno:Mnod_2410"/>
<dbReference type="EMBL" id="CP001349">
    <property type="protein sequence ID" value="ACL57381.1"/>
    <property type="molecule type" value="Genomic_DNA"/>
</dbReference>
<accession>B8IBG6</accession>
<evidence type="ECO:0000313" key="1">
    <source>
        <dbReference type="EMBL" id="ACL57381.1"/>
    </source>
</evidence>
<dbReference type="HOGENOM" id="CLU_2771158_0_0_5"/>
<sequence>MAANPGPHAEALLAIEDRTEPLAGISRHARLTAGPRLWRDGSTGPACFEAPSEHLSMRSGAAATPVRFY</sequence>
<organism evidence="1 2">
    <name type="scientific">Methylobacterium nodulans (strain LMG 21967 / CNCM I-2342 / ORS 2060)</name>
    <dbReference type="NCBI Taxonomy" id="460265"/>
    <lineage>
        <taxon>Bacteria</taxon>
        <taxon>Pseudomonadati</taxon>
        <taxon>Pseudomonadota</taxon>
        <taxon>Alphaproteobacteria</taxon>
        <taxon>Hyphomicrobiales</taxon>
        <taxon>Methylobacteriaceae</taxon>
        <taxon>Methylobacterium</taxon>
    </lineage>
</organism>
<protein>
    <submittedName>
        <fullName evidence="1">Uncharacterized protein</fullName>
    </submittedName>
</protein>
<evidence type="ECO:0000313" key="2">
    <source>
        <dbReference type="Proteomes" id="UP000008207"/>
    </source>
</evidence>